<sequence>MFVTRGVVKSEITSATAGTFIIFAGKILLTYADTLRNAVCNPIPSPQLDPPTISMTFGVNDAPTAGKEGKFLTSSHIKQRLERECENNVAISISPSTSSEAFDVHGRGELQLAILIEEMRREGFEMSVSAPQVLFQTDPETNQKLEPIEEVTIDVDSDFSGTVIDKLSTRGGEIIEFKEMHDKVRLQFKIPSRCLMGYRSEVRAYALNSLEDRGEMFVKPGDEVYEGMIVGEHSRPTDIEINPTKEKKLTNMRAAGTDENIKLSPIRQMSLEDVVTYIGEDEMIDVSPTKIRMRKRELTANGRKRMQGKKK</sequence>
<dbReference type="Pfam" id="PF21018">
    <property type="entry name" value="BipA_C"/>
    <property type="match status" value="1"/>
</dbReference>
<dbReference type="GO" id="GO:0005829">
    <property type="term" value="C:cytosol"/>
    <property type="evidence" value="ECO:0007669"/>
    <property type="project" value="TreeGrafter"/>
</dbReference>
<dbReference type="AlphaFoldDB" id="A0A9W6WS90"/>
<dbReference type="GO" id="GO:0003924">
    <property type="term" value="F:GTPase activity"/>
    <property type="evidence" value="ECO:0007669"/>
    <property type="project" value="TreeGrafter"/>
</dbReference>
<evidence type="ECO:0000259" key="1">
    <source>
        <dbReference type="Pfam" id="PF21018"/>
    </source>
</evidence>
<dbReference type="EMBL" id="BSXW01000224">
    <property type="protein sequence ID" value="GMF15508.1"/>
    <property type="molecule type" value="Genomic_DNA"/>
</dbReference>
<comment type="caution">
    <text evidence="2">The sequence shown here is derived from an EMBL/GenBank/DDBJ whole genome shotgun (WGS) entry which is preliminary data.</text>
</comment>
<dbReference type="OrthoDB" id="364892at2759"/>
<keyword evidence="3" id="KW-1185">Reference proteome</keyword>
<dbReference type="Gene3D" id="2.40.50.250">
    <property type="entry name" value="bipa protein"/>
    <property type="match status" value="1"/>
</dbReference>
<organism evidence="2 3">
    <name type="scientific">Phytophthora lilii</name>
    <dbReference type="NCBI Taxonomy" id="2077276"/>
    <lineage>
        <taxon>Eukaryota</taxon>
        <taxon>Sar</taxon>
        <taxon>Stramenopiles</taxon>
        <taxon>Oomycota</taxon>
        <taxon>Peronosporomycetes</taxon>
        <taxon>Peronosporales</taxon>
        <taxon>Peronosporaceae</taxon>
        <taxon>Phytophthora</taxon>
    </lineage>
</organism>
<dbReference type="SUPFAM" id="SSF54980">
    <property type="entry name" value="EF-G C-terminal domain-like"/>
    <property type="match status" value="2"/>
</dbReference>
<accession>A0A9W6WS90</accession>
<dbReference type="InterPro" id="IPR042116">
    <property type="entry name" value="TypA/BipA_C"/>
</dbReference>
<dbReference type="Proteomes" id="UP001165083">
    <property type="component" value="Unassembled WGS sequence"/>
</dbReference>
<dbReference type="PANTHER" id="PTHR42908">
    <property type="entry name" value="TRANSLATION ELONGATION FACTOR-RELATED"/>
    <property type="match status" value="1"/>
</dbReference>
<gene>
    <name evidence="2" type="ORF">Plil01_000534600</name>
</gene>
<protein>
    <submittedName>
        <fullName evidence="2">Unnamed protein product</fullName>
    </submittedName>
</protein>
<evidence type="ECO:0000313" key="2">
    <source>
        <dbReference type="EMBL" id="GMF15508.1"/>
    </source>
</evidence>
<proteinExistence type="predicted"/>
<evidence type="ECO:0000313" key="3">
    <source>
        <dbReference type="Proteomes" id="UP001165083"/>
    </source>
</evidence>
<dbReference type="FunFam" id="2.40.50.250:FF:000001">
    <property type="entry name" value="GTP-binding protein TypA"/>
    <property type="match status" value="1"/>
</dbReference>
<name>A0A9W6WS90_9STRA</name>
<reference evidence="2" key="1">
    <citation type="submission" date="2023-04" db="EMBL/GenBank/DDBJ databases">
        <title>Phytophthora lilii NBRC 32176.</title>
        <authorList>
            <person name="Ichikawa N."/>
            <person name="Sato H."/>
            <person name="Tonouchi N."/>
        </authorList>
    </citation>
    <scope>NUCLEOTIDE SEQUENCE</scope>
    <source>
        <strain evidence="2">NBRC 32176</strain>
    </source>
</reference>
<dbReference type="PANTHER" id="PTHR42908:SF8">
    <property type="entry name" value="TR-TYPE G DOMAIN-CONTAINING PROTEIN"/>
    <property type="match status" value="1"/>
</dbReference>
<dbReference type="Gene3D" id="3.30.70.240">
    <property type="match status" value="1"/>
</dbReference>
<dbReference type="GO" id="GO:1990904">
    <property type="term" value="C:ribonucleoprotein complex"/>
    <property type="evidence" value="ECO:0007669"/>
    <property type="project" value="TreeGrafter"/>
</dbReference>
<dbReference type="InterPro" id="IPR035647">
    <property type="entry name" value="EFG_III/V"/>
</dbReference>
<feature type="domain" description="TypA/BipA C-terminal" evidence="1">
    <location>
        <begin position="201"/>
        <end position="299"/>
    </location>
</feature>
<dbReference type="FunFam" id="3.30.70.870:FF:000003">
    <property type="entry name" value="GTP-binding protein TypA"/>
    <property type="match status" value="1"/>
</dbReference>
<dbReference type="InterPro" id="IPR048876">
    <property type="entry name" value="BipA_C"/>
</dbReference>
<dbReference type="Gene3D" id="3.30.70.870">
    <property type="entry name" value="Elongation Factor G (Translational Gtpase), domain 3"/>
    <property type="match status" value="1"/>
</dbReference>